<sequence length="98" mass="10645">MLSLTLPYMGYTPSSPAYTQYPPATYDQEPDVASPPWTTSFVGYGYPASMPQALSREPPRVPLLCSTRRRSCSWTDAVRPVPAAGTVVMSPTQQTDSG</sequence>
<protein>
    <submittedName>
        <fullName evidence="1">RNA-binding protein 38</fullName>
    </submittedName>
</protein>
<name>A0AA41MLR3_SCICA</name>
<dbReference type="EMBL" id="JAATJV010219727">
    <property type="protein sequence ID" value="MBZ3874166.1"/>
    <property type="molecule type" value="Genomic_DNA"/>
</dbReference>
<dbReference type="AlphaFoldDB" id="A0AA41MLR3"/>
<evidence type="ECO:0000313" key="2">
    <source>
        <dbReference type="Proteomes" id="UP001166674"/>
    </source>
</evidence>
<proteinExistence type="predicted"/>
<organism evidence="1 2">
    <name type="scientific">Sciurus carolinensis</name>
    <name type="common">Eastern gray squirrel</name>
    <dbReference type="NCBI Taxonomy" id="30640"/>
    <lineage>
        <taxon>Eukaryota</taxon>
        <taxon>Metazoa</taxon>
        <taxon>Chordata</taxon>
        <taxon>Craniata</taxon>
        <taxon>Vertebrata</taxon>
        <taxon>Euteleostomi</taxon>
        <taxon>Mammalia</taxon>
        <taxon>Eutheria</taxon>
        <taxon>Euarchontoglires</taxon>
        <taxon>Glires</taxon>
        <taxon>Rodentia</taxon>
        <taxon>Sciuromorpha</taxon>
        <taxon>Sciuridae</taxon>
        <taxon>Sciurinae</taxon>
        <taxon>Sciurini</taxon>
        <taxon>Sciurus</taxon>
    </lineage>
</organism>
<gene>
    <name evidence="1" type="ORF">SUZIE_126580</name>
</gene>
<evidence type="ECO:0000313" key="1">
    <source>
        <dbReference type="EMBL" id="MBZ3874166.1"/>
    </source>
</evidence>
<comment type="caution">
    <text evidence="1">The sequence shown here is derived from an EMBL/GenBank/DDBJ whole genome shotgun (WGS) entry which is preliminary data.</text>
</comment>
<keyword evidence="2" id="KW-1185">Reference proteome</keyword>
<accession>A0AA41MLR3</accession>
<reference evidence="1" key="1">
    <citation type="submission" date="2020-03" db="EMBL/GenBank/DDBJ databases">
        <title>Studies in the Genomics of Life Span.</title>
        <authorList>
            <person name="Glass D."/>
        </authorList>
    </citation>
    <scope>NUCLEOTIDE SEQUENCE</scope>
    <source>
        <strain evidence="1">SUZIE</strain>
        <tissue evidence="1">Muscle</tissue>
    </source>
</reference>
<dbReference type="Proteomes" id="UP001166674">
    <property type="component" value="Unassembled WGS sequence"/>
</dbReference>